<name>A0ABS1XFX9_PSEC1</name>
<gene>
    <name evidence="2" type="ORF">JHZ66_16480</name>
</gene>
<dbReference type="RefSeq" id="WP_203009829.1">
    <property type="nucleotide sequence ID" value="NZ_JAEVFO010000037.1"/>
</dbReference>
<comment type="similarity">
    <text evidence="1">Belongs to the phD/YefM antitoxin family.</text>
</comment>
<protein>
    <submittedName>
        <fullName evidence="2">Uncharacterized protein</fullName>
    </submittedName>
</protein>
<dbReference type="Gene3D" id="6.10.250.330">
    <property type="match status" value="1"/>
</dbReference>
<accession>A0ABS1XFX9</accession>
<reference evidence="2 3" key="1">
    <citation type="submission" date="2020-12" db="EMBL/GenBank/DDBJ databases">
        <title>Genome of Pca MAFF 106156.</title>
        <authorList>
            <person name="Fujikawa T."/>
            <person name="Inoue Y."/>
        </authorList>
    </citation>
    <scope>NUCLEOTIDE SEQUENCE [LARGE SCALE GENOMIC DNA]</scope>
    <source>
        <strain evidence="2 3">MAFF 106156</strain>
    </source>
</reference>
<dbReference type="SUPFAM" id="SSF143120">
    <property type="entry name" value="YefM-like"/>
    <property type="match status" value="1"/>
</dbReference>
<dbReference type="EMBL" id="JAEVFO010000037">
    <property type="protein sequence ID" value="MBM0140394.1"/>
    <property type="molecule type" value="Genomic_DNA"/>
</dbReference>
<evidence type="ECO:0000313" key="3">
    <source>
        <dbReference type="Proteomes" id="UP000644195"/>
    </source>
</evidence>
<evidence type="ECO:0000313" key="2">
    <source>
        <dbReference type="EMBL" id="MBM0140394.1"/>
    </source>
</evidence>
<sequence length="98" mass="10699">MVILPISDYNGLQETIYLLGSTANAQRLKKLIAQLKLSHHTRLSFASCGDGGRVAVSILHLRIPLVSHTLATTDSADTWVMAEPLKAMQAAKKLMKDL</sequence>
<keyword evidence="3" id="KW-1185">Reference proteome</keyword>
<comment type="caution">
    <text evidence="2">The sequence shown here is derived from an EMBL/GenBank/DDBJ whole genome shotgun (WGS) entry which is preliminary data.</text>
</comment>
<dbReference type="Proteomes" id="UP000644195">
    <property type="component" value="Unassembled WGS sequence"/>
</dbReference>
<evidence type="ECO:0000256" key="1">
    <source>
        <dbReference type="ARBA" id="ARBA00009981"/>
    </source>
</evidence>
<proteinExistence type="inferred from homology"/>
<organism evidence="2 3">
    <name type="scientific">Pseudomonas cannabina pv. alisalensis</name>
    <dbReference type="NCBI Taxonomy" id="757414"/>
    <lineage>
        <taxon>Bacteria</taxon>
        <taxon>Pseudomonadati</taxon>
        <taxon>Pseudomonadota</taxon>
        <taxon>Gammaproteobacteria</taxon>
        <taxon>Pseudomonadales</taxon>
        <taxon>Pseudomonadaceae</taxon>
        <taxon>Pseudomonas</taxon>
    </lineage>
</organism>
<dbReference type="InterPro" id="IPR036165">
    <property type="entry name" value="YefM-like_sf"/>
</dbReference>